<dbReference type="PANTHER" id="PTHR11567">
    <property type="entry name" value="ACID PHOSPHATASE-RELATED"/>
    <property type="match status" value="1"/>
</dbReference>
<keyword evidence="3" id="KW-1185">Reference proteome</keyword>
<evidence type="ECO:0000313" key="4">
    <source>
        <dbReference type="WBParaSite" id="scf7180000421398.g6817"/>
    </source>
</evidence>
<dbReference type="Proteomes" id="UP000887560">
    <property type="component" value="Unplaced"/>
</dbReference>
<dbReference type="InterPro" id="IPR000560">
    <property type="entry name" value="His_Pase_clade-2"/>
</dbReference>
<comment type="similarity">
    <text evidence="2">Belongs to the histidine acid phosphatase family.</text>
</comment>
<dbReference type="PANTHER" id="PTHR11567:SF210">
    <property type="entry name" value="ACID PHOSPHATASE 5-RELATED"/>
    <property type="match status" value="1"/>
</dbReference>
<dbReference type="SUPFAM" id="SSF53254">
    <property type="entry name" value="Phosphoglycerate mutase-like"/>
    <property type="match status" value="1"/>
</dbReference>
<dbReference type="CDD" id="cd07061">
    <property type="entry name" value="HP_HAP_like"/>
    <property type="match status" value="1"/>
</dbReference>
<sequence>MADLKTLLFVTAVWRHGDRTPTSLLPSDTQNTVEMIKAKFGGLGQLTELGALQHFKLGNLLRDRYSGFLPGEYSKNEIGYRSSYYNRTKMSILANQQGMFASNGQNAPKLPLTENVPKTGIVIKYLQKGEDPYVFDEVDCPIAKNADEQIFEKLTNRPFLQYIANNSGLFNLTLRYIYKINDPLNFIFAHQNDGFKLPSWATETIRKEITRLYNLKNSFDFKTEKQKRLLSGLLFTEILNRMENISCENEFESKEKFYAYSGHDGTVAGLLAIFGINLEIFPKFSTALLIELHKQKNKSEDLEENATTFFIRLFHKNETDGNGLREIEIPDCGNICSLGKLKEIRREYIIELKEWNNECKNNNDFIFNDKVNNM</sequence>
<accession>A0A915NSD6</accession>
<dbReference type="InterPro" id="IPR029033">
    <property type="entry name" value="His_PPase_superfam"/>
</dbReference>
<reference evidence="4" key="1">
    <citation type="submission" date="2022-11" db="UniProtKB">
        <authorList>
            <consortium name="WormBaseParasite"/>
        </authorList>
    </citation>
    <scope>IDENTIFICATION</scope>
</reference>
<dbReference type="InterPro" id="IPR033379">
    <property type="entry name" value="Acid_Pase_AS"/>
</dbReference>
<evidence type="ECO:0000256" key="1">
    <source>
        <dbReference type="ARBA" id="ARBA00000032"/>
    </source>
</evidence>
<evidence type="ECO:0000256" key="2">
    <source>
        <dbReference type="ARBA" id="ARBA00005375"/>
    </source>
</evidence>
<organism evidence="3 4">
    <name type="scientific">Meloidogyne floridensis</name>
    <dbReference type="NCBI Taxonomy" id="298350"/>
    <lineage>
        <taxon>Eukaryota</taxon>
        <taxon>Metazoa</taxon>
        <taxon>Ecdysozoa</taxon>
        <taxon>Nematoda</taxon>
        <taxon>Chromadorea</taxon>
        <taxon>Rhabditida</taxon>
        <taxon>Tylenchina</taxon>
        <taxon>Tylenchomorpha</taxon>
        <taxon>Tylenchoidea</taxon>
        <taxon>Meloidogynidae</taxon>
        <taxon>Meloidogyninae</taxon>
        <taxon>Meloidogyne</taxon>
    </lineage>
</organism>
<dbReference type="PROSITE" id="PS00616">
    <property type="entry name" value="HIS_ACID_PHOSPHAT_1"/>
    <property type="match status" value="1"/>
</dbReference>
<dbReference type="Pfam" id="PF00328">
    <property type="entry name" value="His_Phos_2"/>
    <property type="match status" value="1"/>
</dbReference>
<protein>
    <submittedName>
        <fullName evidence="4">Acid phosphatase</fullName>
    </submittedName>
</protein>
<dbReference type="GO" id="GO:0003993">
    <property type="term" value="F:acid phosphatase activity"/>
    <property type="evidence" value="ECO:0007669"/>
    <property type="project" value="UniProtKB-EC"/>
</dbReference>
<dbReference type="Gene3D" id="3.40.50.1240">
    <property type="entry name" value="Phosphoglycerate mutase-like"/>
    <property type="match status" value="1"/>
</dbReference>
<dbReference type="InterPro" id="IPR050645">
    <property type="entry name" value="Histidine_acid_phosphatase"/>
</dbReference>
<dbReference type="AlphaFoldDB" id="A0A915NSD6"/>
<evidence type="ECO:0000313" key="3">
    <source>
        <dbReference type="Proteomes" id="UP000887560"/>
    </source>
</evidence>
<name>A0A915NSD6_9BILA</name>
<dbReference type="WBParaSite" id="scf7180000421398.g6817">
    <property type="protein sequence ID" value="scf7180000421398.g6817"/>
    <property type="gene ID" value="scf7180000421398.g6817"/>
</dbReference>
<proteinExistence type="inferred from homology"/>
<comment type="catalytic activity">
    <reaction evidence="1">
        <text>a phosphate monoester + H2O = an alcohol + phosphate</text>
        <dbReference type="Rhea" id="RHEA:15017"/>
        <dbReference type="ChEBI" id="CHEBI:15377"/>
        <dbReference type="ChEBI" id="CHEBI:30879"/>
        <dbReference type="ChEBI" id="CHEBI:43474"/>
        <dbReference type="ChEBI" id="CHEBI:67140"/>
        <dbReference type="EC" id="3.1.3.2"/>
    </reaction>
</comment>